<organism evidence="3 4">
    <name type="scientific">Candidatus Paraprevotella stercoravium</name>
    <dbReference type="NCBI Taxonomy" id="2838725"/>
    <lineage>
        <taxon>Bacteria</taxon>
        <taxon>Pseudomonadati</taxon>
        <taxon>Bacteroidota</taxon>
        <taxon>Bacteroidia</taxon>
        <taxon>Bacteroidales</taxon>
        <taxon>Prevotellaceae</taxon>
        <taxon>Paraprevotella</taxon>
    </lineage>
</organism>
<evidence type="ECO:0000313" key="4">
    <source>
        <dbReference type="Proteomes" id="UP000823865"/>
    </source>
</evidence>
<dbReference type="PANTHER" id="PTHR47245:SF2">
    <property type="entry name" value="PEPTIDYL-PROLYL CIS-TRANS ISOMERASE HP_0175-RELATED"/>
    <property type="match status" value="1"/>
</dbReference>
<proteinExistence type="predicted"/>
<dbReference type="PANTHER" id="PTHR47245">
    <property type="entry name" value="PEPTIDYLPROLYL ISOMERASE"/>
    <property type="match status" value="1"/>
</dbReference>
<protein>
    <submittedName>
        <fullName evidence="3">Peptidylprolyl isomerase</fullName>
        <ecNumber evidence="3">5.2.1.8</ecNumber>
    </submittedName>
</protein>
<dbReference type="InterPro" id="IPR046357">
    <property type="entry name" value="PPIase_dom_sf"/>
</dbReference>
<keyword evidence="1 3" id="KW-0413">Isomerase</keyword>
<dbReference type="SUPFAM" id="SSF109998">
    <property type="entry name" value="Triger factor/SurA peptide-binding domain-like"/>
    <property type="match status" value="1"/>
</dbReference>
<dbReference type="SUPFAM" id="SSF54534">
    <property type="entry name" value="FKBP-like"/>
    <property type="match status" value="1"/>
</dbReference>
<dbReference type="Proteomes" id="UP000823865">
    <property type="component" value="Unassembled WGS sequence"/>
</dbReference>
<evidence type="ECO:0000313" key="3">
    <source>
        <dbReference type="EMBL" id="MBU3853080.1"/>
    </source>
</evidence>
<dbReference type="GO" id="GO:0003755">
    <property type="term" value="F:peptidyl-prolyl cis-trans isomerase activity"/>
    <property type="evidence" value="ECO:0007669"/>
    <property type="project" value="UniProtKB-KW"/>
</dbReference>
<feature type="domain" description="PpiC" evidence="2">
    <location>
        <begin position="124"/>
        <end position="226"/>
    </location>
</feature>
<accession>A0A9E2L6S5</accession>
<gene>
    <name evidence="3" type="ORF">H9789_04570</name>
</gene>
<name>A0A9E2L6S5_9BACT</name>
<dbReference type="InterPro" id="IPR000297">
    <property type="entry name" value="PPIase_PpiC"/>
</dbReference>
<dbReference type="InterPro" id="IPR050245">
    <property type="entry name" value="PrsA_foldase"/>
</dbReference>
<evidence type="ECO:0000259" key="2">
    <source>
        <dbReference type="PROSITE" id="PS50198"/>
    </source>
</evidence>
<dbReference type="InterPro" id="IPR027304">
    <property type="entry name" value="Trigger_fact/SurA_dom_sf"/>
</dbReference>
<dbReference type="AlphaFoldDB" id="A0A9E2L6S5"/>
<dbReference type="Pfam" id="PF00639">
    <property type="entry name" value="Rotamase"/>
    <property type="match status" value="1"/>
</dbReference>
<keyword evidence="1" id="KW-0697">Rotamase</keyword>
<dbReference type="PROSITE" id="PS50198">
    <property type="entry name" value="PPIC_PPIASE_2"/>
    <property type="match status" value="1"/>
</dbReference>
<evidence type="ECO:0000256" key="1">
    <source>
        <dbReference type="PROSITE-ProRule" id="PRU00278"/>
    </source>
</evidence>
<reference evidence="3" key="2">
    <citation type="submission" date="2021-04" db="EMBL/GenBank/DDBJ databases">
        <authorList>
            <person name="Gilroy R."/>
        </authorList>
    </citation>
    <scope>NUCLEOTIDE SEQUENCE</scope>
    <source>
        <strain evidence="3">G3-2149</strain>
    </source>
</reference>
<sequence length="474" mass="55293">MKRLLIAFSLTVMGLSSYGQDDPIVMKINGKNILRSEFEYNYNKNNSAGVADPKGIKDYVPLFVNYKLKVEAAKDARYDTLSSFKKEFLMYRNQQIRSLLIDPKVEESEARKYYDQLKQNIGPDGLIRVAHIFIQIPQKASQDQIDKAKNKIDSINKEIQSGGSFGELAMKFSDDKMSSIRGGELPWLARKQTIKEFEDVAFKLKPGEISQPFLSPLGYHIVRMLEQKQLEPYDTLRTNILKYLESKGLQDKLADQVLDSMVQASNQSLTVAQVLDRETDRLCAQDSDLKYLIQEYHDGLLLFELSSREIWQKAAKDEKGLSKYFRKNKKRYAWDKPHFNGVLYFYRDEALGKKIKKTLKKADERDWAKVMRKTFNKDSLSQVRASVKMFVEGDNPYVDYCVFDSKKKPNERKTYPYYDVYGRKLVKGPKKWTDVKNEVISDYQAVKEKEYIEELRKKYTVEIFEEVLKTVNKH</sequence>
<dbReference type="EMBL" id="JAHLFU010000086">
    <property type="protein sequence ID" value="MBU3853080.1"/>
    <property type="molecule type" value="Genomic_DNA"/>
</dbReference>
<reference evidence="3" key="1">
    <citation type="journal article" date="2021" name="PeerJ">
        <title>Extensive microbial diversity within the chicken gut microbiome revealed by metagenomics and culture.</title>
        <authorList>
            <person name="Gilroy R."/>
            <person name="Ravi A."/>
            <person name="Getino M."/>
            <person name="Pursley I."/>
            <person name="Horton D.L."/>
            <person name="Alikhan N.F."/>
            <person name="Baker D."/>
            <person name="Gharbi K."/>
            <person name="Hall N."/>
            <person name="Watson M."/>
            <person name="Adriaenssens E.M."/>
            <person name="Foster-Nyarko E."/>
            <person name="Jarju S."/>
            <person name="Secka A."/>
            <person name="Antonio M."/>
            <person name="Oren A."/>
            <person name="Chaudhuri R.R."/>
            <person name="La Ragione R."/>
            <person name="Hildebrand F."/>
            <person name="Pallen M.J."/>
        </authorList>
    </citation>
    <scope>NUCLEOTIDE SEQUENCE</scope>
    <source>
        <strain evidence="3">G3-2149</strain>
    </source>
</reference>
<dbReference type="Gene3D" id="3.10.50.40">
    <property type="match status" value="1"/>
</dbReference>
<dbReference type="EC" id="5.2.1.8" evidence="3"/>
<comment type="caution">
    <text evidence="3">The sequence shown here is derived from an EMBL/GenBank/DDBJ whole genome shotgun (WGS) entry which is preliminary data.</text>
</comment>